<evidence type="ECO:0000313" key="4">
    <source>
        <dbReference type="EMBL" id="KIM98768.1"/>
    </source>
</evidence>
<dbReference type="InParanoid" id="A0A0C3CIG2"/>
<keyword evidence="1" id="KW-0560">Oxidoreductase</keyword>
<dbReference type="AlphaFoldDB" id="A0A0C3CIG2"/>
<dbReference type="Pfam" id="PF01370">
    <property type="entry name" value="Epimerase"/>
    <property type="match status" value="1"/>
</dbReference>
<accession>A0A0C3CIG2</accession>
<name>A0A0C3CIG2_OIDMZ</name>
<dbReference type="Proteomes" id="UP000054321">
    <property type="component" value="Unassembled WGS sequence"/>
</dbReference>
<reference evidence="4 5" key="1">
    <citation type="submission" date="2014-04" db="EMBL/GenBank/DDBJ databases">
        <authorList>
            <consortium name="DOE Joint Genome Institute"/>
            <person name="Kuo A."/>
            <person name="Martino E."/>
            <person name="Perotto S."/>
            <person name="Kohler A."/>
            <person name="Nagy L.G."/>
            <person name="Floudas D."/>
            <person name="Copeland A."/>
            <person name="Barry K.W."/>
            <person name="Cichocki N."/>
            <person name="Veneault-Fourrey C."/>
            <person name="LaButti K."/>
            <person name="Lindquist E.A."/>
            <person name="Lipzen A."/>
            <person name="Lundell T."/>
            <person name="Morin E."/>
            <person name="Murat C."/>
            <person name="Sun H."/>
            <person name="Tunlid A."/>
            <person name="Henrissat B."/>
            <person name="Grigoriev I.V."/>
            <person name="Hibbett D.S."/>
            <person name="Martin F."/>
            <person name="Nordberg H.P."/>
            <person name="Cantor M.N."/>
            <person name="Hua S.X."/>
        </authorList>
    </citation>
    <scope>NUCLEOTIDE SEQUENCE [LARGE SCALE GENOMIC DNA]</scope>
    <source>
        <strain evidence="4 5">Zn</strain>
    </source>
</reference>
<dbReference type="InterPro" id="IPR050425">
    <property type="entry name" value="NAD(P)_dehydrat-like"/>
</dbReference>
<dbReference type="SUPFAM" id="SSF51735">
    <property type="entry name" value="NAD(P)-binding Rossmann-fold domains"/>
    <property type="match status" value="1"/>
</dbReference>
<dbReference type="InterPro" id="IPR001509">
    <property type="entry name" value="Epimerase_deHydtase"/>
</dbReference>
<dbReference type="PANTHER" id="PTHR10366:SF564">
    <property type="entry name" value="STEROL-4-ALPHA-CARBOXYLATE 3-DEHYDROGENASE, DECARBOXYLATING"/>
    <property type="match status" value="1"/>
</dbReference>
<gene>
    <name evidence="4" type="ORF">OIDMADRAFT_43570</name>
</gene>
<protein>
    <recommendedName>
        <fullName evidence="3">NAD-dependent epimerase/dehydratase domain-containing protein</fullName>
    </recommendedName>
</protein>
<dbReference type="STRING" id="913774.A0A0C3CIG2"/>
<feature type="domain" description="NAD-dependent epimerase/dehydratase" evidence="3">
    <location>
        <begin position="6"/>
        <end position="251"/>
    </location>
</feature>
<dbReference type="HOGENOM" id="CLU_007383_9_2_1"/>
<sequence>MAGDLVLLSGGTGMIGFRVLVQLLETGYQVCAAVRTTAGFEKIKALKPAAPYSAQLTHVVVPDITVPGAYDDAVKGVKYVVHVASPLDVNLPDDIDYETQLIQPAVMGTVGMLESANKASGIDRIVITGSVLSIIGFSDIGSKESLDETRRSAVSEGPFPMKMAAYAASKARALKHTYDWIAKNKPSFDVINILPVFVLGRDDTVTDPSRITKGTNGLIMAPLLGHSLEPAPGIAVHVADVALMHVKALDRSVPGNQDFLASSHHPTGIEWAQVKEIVKKRYPKECTEGIFTVNYTENPQTLPITISAAKAENVFGFTFKSFEDQVVSIVDHYLELVGRTRSGMAELSGERNSDH</sequence>
<keyword evidence="5" id="KW-1185">Reference proteome</keyword>
<dbReference type="InterPro" id="IPR036291">
    <property type="entry name" value="NAD(P)-bd_dom_sf"/>
</dbReference>
<dbReference type="PANTHER" id="PTHR10366">
    <property type="entry name" value="NAD DEPENDENT EPIMERASE/DEHYDRATASE"/>
    <property type="match status" value="1"/>
</dbReference>
<dbReference type="GO" id="GO:0016616">
    <property type="term" value="F:oxidoreductase activity, acting on the CH-OH group of donors, NAD or NADP as acceptor"/>
    <property type="evidence" value="ECO:0007669"/>
    <property type="project" value="TreeGrafter"/>
</dbReference>
<dbReference type="Gene3D" id="3.40.50.720">
    <property type="entry name" value="NAD(P)-binding Rossmann-like Domain"/>
    <property type="match status" value="1"/>
</dbReference>
<dbReference type="EMBL" id="KN832880">
    <property type="protein sequence ID" value="KIM98768.1"/>
    <property type="molecule type" value="Genomic_DNA"/>
</dbReference>
<reference evidence="5" key="2">
    <citation type="submission" date="2015-01" db="EMBL/GenBank/DDBJ databases">
        <title>Evolutionary Origins and Diversification of the Mycorrhizal Mutualists.</title>
        <authorList>
            <consortium name="DOE Joint Genome Institute"/>
            <consortium name="Mycorrhizal Genomics Consortium"/>
            <person name="Kohler A."/>
            <person name="Kuo A."/>
            <person name="Nagy L.G."/>
            <person name="Floudas D."/>
            <person name="Copeland A."/>
            <person name="Barry K.W."/>
            <person name="Cichocki N."/>
            <person name="Veneault-Fourrey C."/>
            <person name="LaButti K."/>
            <person name="Lindquist E.A."/>
            <person name="Lipzen A."/>
            <person name="Lundell T."/>
            <person name="Morin E."/>
            <person name="Murat C."/>
            <person name="Riley R."/>
            <person name="Ohm R."/>
            <person name="Sun H."/>
            <person name="Tunlid A."/>
            <person name="Henrissat B."/>
            <person name="Grigoriev I.V."/>
            <person name="Hibbett D.S."/>
            <person name="Martin F."/>
        </authorList>
    </citation>
    <scope>NUCLEOTIDE SEQUENCE [LARGE SCALE GENOMIC DNA]</scope>
    <source>
        <strain evidence="5">Zn</strain>
    </source>
</reference>
<evidence type="ECO:0000259" key="3">
    <source>
        <dbReference type="Pfam" id="PF01370"/>
    </source>
</evidence>
<comment type="similarity">
    <text evidence="2">Belongs to the NAD(P)-dependent epimerase/dehydratase family. Dihydroflavonol-4-reductase subfamily.</text>
</comment>
<organism evidence="4 5">
    <name type="scientific">Oidiodendron maius (strain Zn)</name>
    <dbReference type="NCBI Taxonomy" id="913774"/>
    <lineage>
        <taxon>Eukaryota</taxon>
        <taxon>Fungi</taxon>
        <taxon>Dikarya</taxon>
        <taxon>Ascomycota</taxon>
        <taxon>Pezizomycotina</taxon>
        <taxon>Leotiomycetes</taxon>
        <taxon>Leotiomycetes incertae sedis</taxon>
        <taxon>Myxotrichaceae</taxon>
        <taxon>Oidiodendron</taxon>
    </lineage>
</organism>
<proteinExistence type="inferred from homology"/>
<evidence type="ECO:0000256" key="2">
    <source>
        <dbReference type="ARBA" id="ARBA00023445"/>
    </source>
</evidence>
<evidence type="ECO:0000313" key="5">
    <source>
        <dbReference type="Proteomes" id="UP000054321"/>
    </source>
</evidence>
<evidence type="ECO:0000256" key="1">
    <source>
        <dbReference type="ARBA" id="ARBA00023002"/>
    </source>
</evidence>
<dbReference type="OrthoDB" id="2735536at2759"/>